<evidence type="ECO:0000313" key="11">
    <source>
        <dbReference type="Ensembl" id="ENSSGRP00000009858.1"/>
    </source>
</evidence>
<keyword evidence="1" id="KW-0399">Innate immunity</keyword>
<protein>
    <submittedName>
        <fullName evidence="11">Tripartite motif-containing protein 16-like protein</fullName>
    </submittedName>
</protein>
<dbReference type="Gene3D" id="3.30.160.60">
    <property type="entry name" value="Classic Zinc Finger"/>
    <property type="match status" value="1"/>
</dbReference>
<dbReference type="Gene3D" id="3.30.40.10">
    <property type="entry name" value="Zinc/RING finger domain, C3HC4 (zinc finger)"/>
    <property type="match status" value="1"/>
</dbReference>
<dbReference type="PROSITE" id="PS50188">
    <property type="entry name" value="B302_SPRY"/>
    <property type="match status" value="1"/>
</dbReference>
<dbReference type="SMART" id="SM00184">
    <property type="entry name" value="RING"/>
    <property type="match status" value="1"/>
</dbReference>
<dbReference type="Pfam" id="PF13765">
    <property type="entry name" value="PRY"/>
    <property type="match status" value="1"/>
</dbReference>
<evidence type="ECO:0000256" key="1">
    <source>
        <dbReference type="ARBA" id="ARBA00022588"/>
    </source>
</evidence>
<dbReference type="CDD" id="cd16040">
    <property type="entry name" value="SPRY_PRY_SNTX"/>
    <property type="match status" value="1"/>
</dbReference>
<dbReference type="AlphaFoldDB" id="A0A672KIS4"/>
<dbReference type="PANTHER" id="PTHR25465">
    <property type="entry name" value="B-BOX DOMAIN CONTAINING"/>
    <property type="match status" value="1"/>
</dbReference>
<dbReference type="InterPro" id="IPR017907">
    <property type="entry name" value="Znf_RING_CS"/>
</dbReference>
<dbReference type="PROSITE" id="PS00518">
    <property type="entry name" value="ZF_RING_1"/>
    <property type="match status" value="1"/>
</dbReference>
<dbReference type="GO" id="GO:0008270">
    <property type="term" value="F:zinc ion binding"/>
    <property type="evidence" value="ECO:0007669"/>
    <property type="project" value="UniProtKB-KW"/>
</dbReference>
<sequence>MAESAVNRFVDQFSCPVCLDGLKEPVTIPCGHSYCMSCITDCWGQKEQGPPYRCPQCRESFSQRPLLKKNTLIAEMMETLQQTALQTAAVDCDVCTTEKSRAVKSCLQCLASFCQTHLQPHYQSPAFMQHKLVKASRNIQENICLSHGKILEIYCQDDCQSICCLCTDNHKGHSVVSVDSELTRKKEELKETKELCQKLIQERERGQRQLSEALKLLTSSALETMDDFEKVFTELICSLEKKRSEIKEQIRAQEKTEIDRAEELHRHLDQELTELRKRQTKIEKLMITDDQIHYLKSGQSACALPTFENVPMTQHTLFFKDISISMFKEVLEDVFQQQTARISREVSNVYVTNPPEPKTQNDFLQLYFVQHLFFVHFSSSDFFDLHLDLNTAHNNLKLSEDNRKVLSSDKAQQYPDQPERFNERPYILSRDGLYGRFYWEVKCSGDEWAVGVCYSGIRRKGSTVDCALGFNKMSWRLGYYLQNFSFIHAQEKVPIPVASRVGVYLDHRAGTLSFYSVSDTMTLLHRVQTTFTEPLYPAFKAGCGSSVRIIELKKDQASTLFCNVDESCLYERVRFLLI</sequence>
<dbReference type="Ensembl" id="ENSSGRT00000010728.1">
    <property type="protein sequence ID" value="ENSSGRP00000009858.1"/>
    <property type="gene ID" value="ENSSGRG00000006596.1"/>
</dbReference>
<dbReference type="InterPro" id="IPR013083">
    <property type="entry name" value="Znf_RING/FYVE/PHD"/>
</dbReference>
<name>A0A672KIS4_SINGR</name>
<keyword evidence="3 6" id="KW-0863">Zinc-finger</keyword>
<evidence type="ECO:0000313" key="12">
    <source>
        <dbReference type="Proteomes" id="UP000472262"/>
    </source>
</evidence>
<dbReference type="InterPro" id="IPR043136">
    <property type="entry name" value="B30.2/SPRY_sf"/>
</dbReference>
<dbReference type="SUPFAM" id="SSF49899">
    <property type="entry name" value="Concanavalin A-like lectins/glucanases"/>
    <property type="match status" value="1"/>
</dbReference>
<dbReference type="InterPro" id="IPR000315">
    <property type="entry name" value="Znf_B-box"/>
</dbReference>
<dbReference type="InParanoid" id="A0A672KIS4"/>
<dbReference type="GO" id="GO:0045087">
    <property type="term" value="P:innate immune response"/>
    <property type="evidence" value="ECO:0007669"/>
    <property type="project" value="UniProtKB-KW"/>
</dbReference>
<evidence type="ECO:0000256" key="2">
    <source>
        <dbReference type="ARBA" id="ARBA00022723"/>
    </source>
</evidence>
<dbReference type="PROSITE" id="PS50089">
    <property type="entry name" value="ZF_RING_2"/>
    <property type="match status" value="1"/>
</dbReference>
<evidence type="ECO:0000256" key="6">
    <source>
        <dbReference type="PROSITE-ProRule" id="PRU00024"/>
    </source>
</evidence>
<gene>
    <name evidence="11" type="primary">LOC107565147</name>
</gene>
<dbReference type="Pfam" id="PF15227">
    <property type="entry name" value="zf-C3HC4_4"/>
    <property type="match status" value="1"/>
</dbReference>
<dbReference type="PROSITE" id="PS50119">
    <property type="entry name" value="ZF_BBOX"/>
    <property type="match status" value="1"/>
</dbReference>
<feature type="domain" description="B30.2/SPRY" evidence="10">
    <location>
        <begin position="365"/>
        <end position="557"/>
    </location>
</feature>
<dbReference type="InterPro" id="IPR001841">
    <property type="entry name" value="Znf_RING"/>
</dbReference>
<dbReference type="Gene3D" id="2.60.120.920">
    <property type="match status" value="1"/>
</dbReference>
<dbReference type="InterPro" id="IPR006574">
    <property type="entry name" value="PRY"/>
</dbReference>
<dbReference type="SUPFAM" id="SSF57845">
    <property type="entry name" value="B-box zinc-binding domain"/>
    <property type="match status" value="1"/>
</dbReference>
<feature type="coiled-coil region" evidence="7">
    <location>
        <begin position="182"/>
        <end position="216"/>
    </location>
</feature>
<dbReference type="OMA" id="FNERPYI"/>
<feature type="domain" description="RING-type" evidence="8">
    <location>
        <begin position="15"/>
        <end position="58"/>
    </location>
</feature>
<keyword evidence="12" id="KW-1185">Reference proteome</keyword>
<dbReference type="Proteomes" id="UP000472262">
    <property type="component" value="Unassembled WGS sequence"/>
</dbReference>
<evidence type="ECO:0000259" key="10">
    <source>
        <dbReference type="PROSITE" id="PS50188"/>
    </source>
</evidence>
<reference evidence="11" key="1">
    <citation type="submission" date="2025-08" db="UniProtKB">
        <authorList>
            <consortium name="Ensembl"/>
        </authorList>
    </citation>
    <scope>IDENTIFICATION</scope>
</reference>
<evidence type="ECO:0000256" key="3">
    <source>
        <dbReference type="ARBA" id="ARBA00022771"/>
    </source>
</evidence>
<dbReference type="CDD" id="cd19769">
    <property type="entry name" value="Bbox2_TRIM16-like"/>
    <property type="match status" value="1"/>
</dbReference>
<dbReference type="InterPro" id="IPR003879">
    <property type="entry name" value="Butyrophylin_SPRY"/>
</dbReference>
<accession>A0A672KIS4</accession>
<dbReference type="SMART" id="SM00336">
    <property type="entry name" value="BBOX"/>
    <property type="match status" value="1"/>
</dbReference>
<dbReference type="Gene3D" id="4.10.830.40">
    <property type="match status" value="1"/>
</dbReference>
<dbReference type="SUPFAM" id="SSF57850">
    <property type="entry name" value="RING/U-box"/>
    <property type="match status" value="1"/>
</dbReference>
<dbReference type="Pfam" id="PF00643">
    <property type="entry name" value="zf-B_box"/>
    <property type="match status" value="1"/>
</dbReference>
<dbReference type="Pfam" id="PF25600">
    <property type="entry name" value="TRIM_CC"/>
    <property type="match status" value="1"/>
</dbReference>
<dbReference type="InterPro" id="IPR013320">
    <property type="entry name" value="ConA-like_dom_sf"/>
</dbReference>
<organism evidence="11 12">
    <name type="scientific">Sinocyclocheilus grahami</name>
    <name type="common">Dianchi golden-line fish</name>
    <name type="synonym">Barbus grahami</name>
    <dbReference type="NCBI Taxonomy" id="75366"/>
    <lineage>
        <taxon>Eukaryota</taxon>
        <taxon>Metazoa</taxon>
        <taxon>Chordata</taxon>
        <taxon>Craniata</taxon>
        <taxon>Vertebrata</taxon>
        <taxon>Euteleostomi</taxon>
        <taxon>Actinopterygii</taxon>
        <taxon>Neopterygii</taxon>
        <taxon>Teleostei</taxon>
        <taxon>Ostariophysi</taxon>
        <taxon>Cypriniformes</taxon>
        <taxon>Cyprinidae</taxon>
        <taxon>Cyprininae</taxon>
        <taxon>Sinocyclocheilus</taxon>
    </lineage>
</organism>
<feature type="domain" description="B box-type" evidence="9">
    <location>
        <begin position="139"/>
        <end position="178"/>
    </location>
</feature>
<dbReference type="PANTHER" id="PTHR25465:SF5">
    <property type="entry name" value="E3 UBIQUITIN_ISG15 LIGASE TRIM25-RELATED"/>
    <property type="match status" value="1"/>
</dbReference>
<dbReference type="SMART" id="SM00449">
    <property type="entry name" value="SPRY"/>
    <property type="match status" value="1"/>
</dbReference>
<evidence type="ECO:0000256" key="4">
    <source>
        <dbReference type="ARBA" id="ARBA00022833"/>
    </source>
</evidence>
<evidence type="ECO:0000256" key="7">
    <source>
        <dbReference type="SAM" id="Coils"/>
    </source>
</evidence>
<dbReference type="InterPro" id="IPR058030">
    <property type="entry name" value="TRIM8/14/16/25/29/45/65_CC"/>
</dbReference>
<keyword evidence="2" id="KW-0479">Metal-binding</keyword>
<dbReference type="PRINTS" id="PR01407">
    <property type="entry name" value="BUTYPHLNCDUF"/>
</dbReference>
<dbReference type="SMART" id="SM00589">
    <property type="entry name" value="PRY"/>
    <property type="match status" value="1"/>
</dbReference>
<reference evidence="11" key="2">
    <citation type="submission" date="2025-09" db="UniProtKB">
        <authorList>
            <consortium name="Ensembl"/>
        </authorList>
    </citation>
    <scope>IDENTIFICATION</scope>
</reference>
<dbReference type="GO" id="GO:0005737">
    <property type="term" value="C:cytoplasm"/>
    <property type="evidence" value="ECO:0007669"/>
    <property type="project" value="UniProtKB-ARBA"/>
</dbReference>
<dbReference type="InterPro" id="IPR001870">
    <property type="entry name" value="B30.2/SPRY"/>
</dbReference>
<evidence type="ECO:0000259" key="8">
    <source>
        <dbReference type="PROSITE" id="PS50089"/>
    </source>
</evidence>
<dbReference type="Pfam" id="PF00622">
    <property type="entry name" value="SPRY"/>
    <property type="match status" value="1"/>
</dbReference>
<keyword evidence="7" id="KW-0175">Coiled coil</keyword>
<dbReference type="InterPro" id="IPR051051">
    <property type="entry name" value="E3_ubiq-ligase_TRIM/RNF"/>
</dbReference>
<dbReference type="InterPro" id="IPR003877">
    <property type="entry name" value="SPRY_dom"/>
</dbReference>
<evidence type="ECO:0000256" key="5">
    <source>
        <dbReference type="ARBA" id="ARBA00022859"/>
    </source>
</evidence>
<evidence type="ECO:0000259" key="9">
    <source>
        <dbReference type="PROSITE" id="PS50119"/>
    </source>
</evidence>
<feature type="coiled-coil region" evidence="7">
    <location>
        <begin position="251"/>
        <end position="278"/>
    </location>
</feature>
<keyword evidence="5" id="KW-0391">Immunity</keyword>
<keyword evidence="4" id="KW-0862">Zinc</keyword>
<proteinExistence type="predicted"/>